<comment type="caution">
    <text evidence="1">The sequence shown here is derived from an EMBL/GenBank/DDBJ whole genome shotgun (WGS) entry which is preliminary data.</text>
</comment>
<evidence type="ECO:0000313" key="2">
    <source>
        <dbReference type="Proteomes" id="UP000094271"/>
    </source>
</evidence>
<sequence length="293" mass="33421">MHKFLRAVGFSKLSDRRELQKLVTDCIINATTRAYTSNMDESMSAEFCKDFAPGMGIAVCGEFDKDDHFTYDYYYPYIRGQQISSQEDISVERHAAENSYAGVCDECKVGVSLIFYLQNKIPYMKAQVQNRLPIRGTTVNLSALSVSGTIILPIDKSEKDKARVQKVSQNRRTLIDAARRGNEDAIESLTLEDMDMYTIISKRIQNEDVFSLVDTYFMPYGVECDQYSVLGEIMDCRTLTNELTGEQMYLLTLNCNELTFDVCINIIDLFGEPKVGRRFKGSVWLQGYINFPE</sequence>
<accession>A0A1E3U6Z4</accession>
<dbReference type="EMBL" id="MEHA01000043">
    <property type="protein sequence ID" value="ODR39329.1"/>
    <property type="molecule type" value="Genomic_DNA"/>
</dbReference>
<proteinExistence type="predicted"/>
<dbReference type="Pfam" id="PF12997">
    <property type="entry name" value="DUF3881"/>
    <property type="match status" value="1"/>
</dbReference>
<dbReference type="Proteomes" id="UP000094271">
    <property type="component" value="Unassembled WGS sequence"/>
</dbReference>
<dbReference type="AlphaFoldDB" id="A0A1E3U6Z4"/>
<protein>
    <submittedName>
        <fullName evidence="1">Uncharacterized protein</fullName>
    </submittedName>
</protein>
<evidence type="ECO:0000313" key="1">
    <source>
        <dbReference type="EMBL" id="ODR39329.1"/>
    </source>
</evidence>
<organism evidence="1 2">
    <name type="scientific">Eisenbergiella tayi</name>
    <dbReference type="NCBI Taxonomy" id="1432052"/>
    <lineage>
        <taxon>Bacteria</taxon>
        <taxon>Bacillati</taxon>
        <taxon>Bacillota</taxon>
        <taxon>Clostridia</taxon>
        <taxon>Lachnospirales</taxon>
        <taxon>Lachnospiraceae</taxon>
        <taxon>Eisenbergiella</taxon>
    </lineage>
</organism>
<reference evidence="1 2" key="1">
    <citation type="submission" date="2016-08" db="EMBL/GenBank/DDBJ databases">
        <authorList>
            <person name="Seilhamer J.J."/>
        </authorList>
    </citation>
    <scope>NUCLEOTIDE SEQUENCE [LARGE SCALE GENOMIC DNA]</scope>
    <source>
        <strain evidence="1 2">NML150140-1</strain>
    </source>
</reference>
<name>A0A1E3U6Z4_9FIRM</name>
<dbReference type="InterPro" id="IPR024541">
    <property type="entry name" value="DUF3881"/>
</dbReference>
<dbReference type="OrthoDB" id="9774037at2"/>
<gene>
    <name evidence="1" type="ORF">BEI59_33430</name>
</gene>